<sequence length="61" mass="6568">MWLLTIVFLVGGVAKTDAILVGDDSGYVPHGCYNVMSDALRYAEQHNVKVLAATCGRVKEA</sequence>
<proteinExistence type="predicted"/>
<accession>A0A8E5KHI8</accession>
<dbReference type="Proteomes" id="UP000694260">
    <property type="component" value="Segment"/>
</dbReference>
<reference evidence="1" key="1">
    <citation type="submission" date="2021-04" db="EMBL/GenBank/DDBJ databases">
        <title>Genomic characterization of the novel lytic bacteriophage vB_RsoP_BMB50 infecting Ralstonia solanacearum.</title>
        <authorList>
            <person name="Wang K."/>
            <person name="Liu Q."/>
            <person name="Dong Z."/>
            <person name="Sun M."/>
            <person name="Peng D."/>
        </authorList>
    </citation>
    <scope>NUCLEOTIDE SEQUENCE</scope>
</reference>
<name>A0A8E5KHI8_9CAUD</name>
<evidence type="ECO:0000313" key="2">
    <source>
        <dbReference type="Proteomes" id="UP000694260"/>
    </source>
</evidence>
<keyword evidence="2" id="KW-1185">Reference proteome</keyword>
<evidence type="ECO:0000313" key="1">
    <source>
        <dbReference type="EMBL" id="QVE65539.1"/>
    </source>
</evidence>
<protein>
    <submittedName>
        <fullName evidence="1">Uncharacterized protein</fullName>
    </submittedName>
</protein>
<organism evidence="1 2">
    <name type="scientific">Ralstonia phage vB_RsoP_BMB50</name>
    <dbReference type="NCBI Taxonomy" id="2834269"/>
    <lineage>
        <taxon>Viruses</taxon>
        <taxon>Duplodnaviria</taxon>
        <taxon>Heunggongvirae</taxon>
        <taxon>Uroviricota</taxon>
        <taxon>Caudoviricetes</taxon>
        <taxon>Autographivirales</taxon>
        <taxon>Autonotataviridae</taxon>
        <taxon>Okabevirinae</taxon>
        <taxon>Hongshanvirus</taxon>
        <taxon>Hongshanvirus BMB50</taxon>
    </lineage>
</organism>
<dbReference type="EMBL" id="MW965453">
    <property type="protein sequence ID" value="QVE65539.1"/>
    <property type="molecule type" value="Genomic_DNA"/>
</dbReference>